<dbReference type="AlphaFoldDB" id="A0A165X679"/>
<evidence type="ECO:0000313" key="3">
    <source>
        <dbReference type="Proteomes" id="UP000076532"/>
    </source>
</evidence>
<sequence length="144" mass="15819">MTILGQPPGPATQPRAAARPAQGPTQGTVLSQLHNQIMGHFNVHGLTLPPGDWLWELEDFGTLPWPLVKMKKHKNAYLYLITCDGSIYASDVNMSALKARQACNNPGSTIWQHHPTAGDTGGEFDWFTLLAAPPKVQDKMYKTV</sequence>
<feature type="compositionally biased region" description="Low complexity" evidence="1">
    <location>
        <begin position="12"/>
        <end position="26"/>
    </location>
</feature>
<gene>
    <name evidence="2" type="ORF">FIBSPDRAFT_901393</name>
</gene>
<keyword evidence="3" id="KW-1185">Reference proteome</keyword>
<accession>A0A165X679</accession>
<evidence type="ECO:0000256" key="1">
    <source>
        <dbReference type="SAM" id="MobiDB-lite"/>
    </source>
</evidence>
<protein>
    <submittedName>
        <fullName evidence="2">Uncharacterized protein</fullName>
    </submittedName>
</protein>
<dbReference type="Proteomes" id="UP000076532">
    <property type="component" value="Unassembled WGS sequence"/>
</dbReference>
<reference evidence="2 3" key="1">
    <citation type="journal article" date="2016" name="Mol. Biol. Evol.">
        <title>Comparative Genomics of Early-Diverging Mushroom-Forming Fungi Provides Insights into the Origins of Lignocellulose Decay Capabilities.</title>
        <authorList>
            <person name="Nagy L.G."/>
            <person name="Riley R."/>
            <person name="Tritt A."/>
            <person name="Adam C."/>
            <person name="Daum C."/>
            <person name="Floudas D."/>
            <person name="Sun H."/>
            <person name="Yadav J.S."/>
            <person name="Pangilinan J."/>
            <person name="Larsson K.H."/>
            <person name="Matsuura K."/>
            <person name="Barry K."/>
            <person name="Labutti K."/>
            <person name="Kuo R."/>
            <person name="Ohm R.A."/>
            <person name="Bhattacharya S.S."/>
            <person name="Shirouzu T."/>
            <person name="Yoshinaga Y."/>
            <person name="Martin F.M."/>
            <person name="Grigoriev I.V."/>
            <person name="Hibbett D.S."/>
        </authorList>
    </citation>
    <scope>NUCLEOTIDE SEQUENCE [LARGE SCALE GENOMIC DNA]</scope>
    <source>
        <strain evidence="2 3">CBS 109695</strain>
    </source>
</reference>
<organism evidence="2 3">
    <name type="scientific">Athelia psychrophila</name>
    <dbReference type="NCBI Taxonomy" id="1759441"/>
    <lineage>
        <taxon>Eukaryota</taxon>
        <taxon>Fungi</taxon>
        <taxon>Dikarya</taxon>
        <taxon>Basidiomycota</taxon>
        <taxon>Agaricomycotina</taxon>
        <taxon>Agaricomycetes</taxon>
        <taxon>Agaricomycetidae</taxon>
        <taxon>Atheliales</taxon>
        <taxon>Atheliaceae</taxon>
        <taxon>Athelia</taxon>
    </lineage>
</organism>
<dbReference type="EMBL" id="KV417726">
    <property type="protein sequence ID" value="KZP08247.1"/>
    <property type="molecule type" value="Genomic_DNA"/>
</dbReference>
<name>A0A165X679_9AGAM</name>
<proteinExistence type="predicted"/>
<feature type="region of interest" description="Disordered" evidence="1">
    <location>
        <begin position="1"/>
        <end position="26"/>
    </location>
</feature>
<dbReference type="OrthoDB" id="10636850at2759"/>
<evidence type="ECO:0000313" key="2">
    <source>
        <dbReference type="EMBL" id="KZP08247.1"/>
    </source>
</evidence>